<organism evidence="2 3">
    <name type="scientific">Thyridium curvatum</name>
    <dbReference type="NCBI Taxonomy" id="1093900"/>
    <lineage>
        <taxon>Eukaryota</taxon>
        <taxon>Fungi</taxon>
        <taxon>Dikarya</taxon>
        <taxon>Ascomycota</taxon>
        <taxon>Pezizomycotina</taxon>
        <taxon>Sordariomycetes</taxon>
        <taxon>Sordariomycetidae</taxon>
        <taxon>Thyridiales</taxon>
        <taxon>Thyridiaceae</taxon>
        <taxon>Thyridium</taxon>
    </lineage>
</organism>
<dbReference type="GeneID" id="41973790"/>
<feature type="compositionally biased region" description="Polar residues" evidence="1">
    <location>
        <begin position="91"/>
        <end position="102"/>
    </location>
</feature>
<feature type="compositionally biased region" description="Low complexity" evidence="1">
    <location>
        <begin position="37"/>
        <end position="54"/>
    </location>
</feature>
<keyword evidence="3" id="KW-1185">Reference proteome</keyword>
<dbReference type="InterPro" id="IPR014848">
    <property type="entry name" value="Rgp1"/>
</dbReference>
<dbReference type="PANTHER" id="PTHR12507">
    <property type="entry name" value="REDUCED GROWTH PHENOTYPE 1 RGP1, YEAST -RELATED"/>
    <property type="match status" value="1"/>
</dbReference>
<sequence length="890" mass="94639">MSPDPASNIRVFIRWHDQTVFAGEEVKCRITFKNVAQSPNAASSSSAKSSPHSARQPTSDRSRQASALHGLNRNKPSSGLAPPAAARGHRSTLSLSVPSARTSRNRSDSIPWPPQNAHDANSSSNGGHRRSVSIVSIASASTADGRPPSAGGPPKPYRPTRGHARASSLQIVPRAGPLPNGPRSASHPHRPFSSQPSPLLTASYPPDRHALYSNNTSGPSSSRLGSNRNSPRLGSQPVPDFKFPMSPASPADGRRDSLKPYDDSLISPSSSGGDLQHMPIRTRDQQVPTINEHNATPAARVLSTTSIAGTPRSSGEFYSVSNNSTETLASEYVLQQPHRAQGRSPHLRQRSNLSGQRTRPEALMMGYAQVHGSFTLDGSLIDLAPFGQVKRKAVVGGQGGGVIGVEPSARRDSGLLRSFGWSSFTSSIGELLGAGELSSIKEMRGIASSKSVPLLSTPQSILFVDLQLAPGESKTYEYSFKLPKGLPPTHKGKAMKIAYSLVIGTQRPGGAKEQQVKSVEVPFRVLGSVNSYGEILGHDLMSPYILLRDQAKIQSIDKSALVEDKTRKSAPSSESTVNGFLSYVDELLNQRDAGGMAGGLLSPTAMPSSRRPSAFEESTTAREAIDLAILRSNMTAEGQQSANRFEIARNGRRVGVVMLARPSYRVGETVTMAVDFSGAEVPCYAVHAALETAERVDPSLALRSEASVHRVTRKVYVSSSEATLFARRAVFSPTIPVSATPEFVTSGVSLEWKIRLEFVVPTNPERMVQNPGNEAEAEDEDEDEEYDGSGEQQHAGGAGGGGGTAAAAATAQSERKLLSPPSSGGGGGSQPHHLLEEISHDDRGGLVLVAAENLICESFEVAVPLRVYGAVTTGLERLERDEALEEGLVV</sequence>
<reference evidence="2 3" key="1">
    <citation type="submission" date="2019-06" db="EMBL/GenBank/DDBJ databases">
        <title>Draft genome sequence of the filamentous fungus Phialemoniopsis curvata isolated from diesel fuel.</title>
        <authorList>
            <person name="Varaljay V.A."/>
            <person name="Lyon W.J."/>
            <person name="Crouch A.L."/>
            <person name="Drake C.E."/>
            <person name="Hollomon J.M."/>
            <person name="Nadeau L.J."/>
            <person name="Nunn H.S."/>
            <person name="Stevenson B.S."/>
            <person name="Bojanowski C.L."/>
            <person name="Crookes-Goodson W.J."/>
        </authorList>
    </citation>
    <scope>NUCLEOTIDE SEQUENCE [LARGE SCALE GENOMIC DNA]</scope>
    <source>
        <strain evidence="2 3">D216</strain>
    </source>
</reference>
<evidence type="ECO:0000313" key="3">
    <source>
        <dbReference type="Proteomes" id="UP000319257"/>
    </source>
</evidence>
<dbReference type="STRING" id="1093900.A0A507AZR4"/>
<dbReference type="OrthoDB" id="1918at2759"/>
<feature type="compositionally biased region" description="Basic and acidic residues" evidence="1">
    <location>
        <begin position="252"/>
        <end position="262"/>
    </location>
</feature>
<feature type="compositionally biased region" description="Low complexity" evidence="1">
    <location>
        <begin position="132"/>
        <end position="141"/>
    </location>
</feature>
<gene>
    <name evidence="2" type="ORF">E0L32_006343</name>
</gene>
<dbReference type="AlphaFoldDB" id="A0A507AZR4"/>
<dbReference type="Pfam" id="PF08737">
    <property type="entry name" value="Rgp1"/>
    <property type="match status" value="1"/>
</dbReference>
<dbReference type="RefSeq" id="XP_030994854.1">
    <property type="nucleotide sequence ID" value="XM_031140965.1"/>
</dbReference>
<feature type="compositionally biased region" description="Polar residues" evidence="1">
    <location>
        <begin position="302"/>
        <end position="313"/>
    </location>
</feature>
<feature type="compositionally biased region" description="Acidic residues" evidence="1">
    <location>
        <begin position="775"/>
        <end position="788"/>
    </location>
</feature>
<dbReference type="InterPro" id="IPR014752">
    <property type="entry name" value="Arrestin-like_C"/>
</dbReference>
<feature type="region of interest" description="Disordered" evidence="1">
    <location>
        <begin position="37"/>
        <end position="280"/>
    </location>
</feature>
<accession>A0A507AZR4</accession>
<protein>
    <recommendedName>
        <fullName evidence="4">RGP1</fullName>
    </recommendedName>
</protein>
<proteinExistence type="predicted"/>
<evidence type="ECO:0000313" key="2">
    <source>
        <dbReference type="EMBL" id="TPX13143.1"/>
    </source>
</evidence>
<dbReference type="FunCoup" id="A0A507AZR4">
    <property type="interactions" value="53"/>
</dbReference>
<dbReference type="Proteomes" id="UP000319257">
    <property type="component" value="Unassembled WGS sequence"/>
</dbReference>
<dbReference type="Gene3D" id="2.60.40.640">
    <property type="match status" value="1"/>
</dbReference>
<feature type="region of interest" description="Disordered" evidence="1">
    <location>
        <begin position="765"/>
        <end position="834"/>
    </location>
</feature>
<comment type="caution">
    <text evidence="2">The sequence shown here is derived from an EMBL/GenBank/DDBJ whole genome shotgun (WGS) entry which is preliminary data.</text>
</comment>
<evidence type="ECO:0008006" key="4">
    <source>
        <dbReference type="Google" id="ProtNLM"/>
    </source>
</evidence>
<dbReference type="InParanoid" id="A0A507AZR4"/>
<dbReference type="EMBL" id="SKBQ01000036">
    <property type="protein sequence ID" value="TPX13143.1"/>
    <property type="molecule type" value="Genomic_DNA"/>
</dbReference>
<feature type="compositionally biased region" description="Polar residues" evidence="1">
    <location>
        <begin position="212"/>
        <end position="233"/>
    </location>
</feature>
<evidence type="ECO:0000256" key="1">
    <source>
        <dbReference type="SAM" id="MobiDB-lite"/>
    </source>
</evidence>
<feature type="region of interest" description="Disordered" evidence="1">
    <location>
        <begin position="298"/>
        <end position="320"/>
    </location>
</feature>
<name>A0A507AZR4_9PEZI</name>